<keyword evidence="6 8" id="KW-1133">Transmembrane helix</keyword>
<keyword evidence="3" id="KW-1003">Cell membrane</keyword>
<evidence type="ECO:0000256" key="7">
    <source>
        <dbReference type="ARBA" id="ARBA00023136"/>
    </source>
</evidence>
<keyword evidence="7 8" id="KW-0472">Membrane</keyword>
<feature type="transmembrane region" description="Helical" evidence="8">
    <location>
        <begin position="154"/>
        <end position="184"/>
    </location>
</feature>
<organism evidence="9 10">
    <name type="scientific">Blautia producta</name>
    <dbReference type="NCBI Taxonomy" id="33035"/>
    <lineage>
        <taxon>Bacteria</taxon>
        <taxon>Bacillati</taxon>
        <taxon>Bacillota</taxon>
        <taxon>Clostridia</taxon>
        <taxon>Lachnospirales</taxon>
        <taxon>Lachnospiraceae</taxon>
        <taxon>Blautia</taxon>
    </lineage>
</organism>
<dbReference type="PANTHER" id="PTHR32196:SF21">
    <property type="entry name" value="ABC TRANSPORTER PERMEASE PROTEIN YPHD-RELATED"/>
    <property type="match status" value="1"/>
</dbReference>
<keyword evidence="5 8" id="KW-0812">Transmembrane</keyword>
<protein>
    <submittedName>
        <fullName evidence="9">ABC transporter permease</fullName>
    </submittedName>
</protein>
<dbReference type="GO" id="GO:0005886">
    <property type="term" value="C:plasma membrane"/>
    <property type="evidence" value="ECO:0007669"/>
    <property type="project" value="UniProtKB-SubCell"/>
</dbReference>
<dbReference type="RefSeq" id="WP_018594249.1">
    <property type="nucleotide sequence ID" value="NZ_AP031416.1"/>
</dbReference>
<keyword evidence="2" id="KW-0813">Transport</keyword>
<evidence type="ECO:0000256" key="3">
    <source>
        <dbReference type="ARBA" id="ARBA00022475"/>
    </source>
</evidence>
<evidence type="ECO:0000256" key="4">
    <source>
        <dbReference type="ARBA" id="ARBA00022519"/>
    </source>
</evidence>
<reference evidence="9 10" key="1">
    <citation type="submission" date="2019-04" db="EMBL/GenBank/DDBJ databases">
        <authorList>
            <person name="Schori C."/>
            <person name="Ahrens C."/>
        </authorList>
    </citation>
    <scope>NUCLEOTIDE SEQUENCE [LARGE SCALE GENOMIC DNA]</scope>
    <source>
        <strain evidence="9 10">DSM 2950</strain>
    </source>
</reference>
<feature type="transmembrane region" description="Helical" evidence="8">
    <location>
        <begin position="215"/>
        <end position="234"/>
    </location>
</feature>
<evidence type="ECO:0000313" key="9">
    <source>
        <dbReference type="EMBL" id="QMW80098.1"/>
    </source>
</evidence>
<proteinExistence type="predicted"/>
<dbReference type="CDD" id="cd06579">
    <property type="entry name" value="TM_PBP1_transp_AraH_like"/>
    <property type="match status" value="1"/>
</dbReference>
<dbReference type="InterPro" id="IPR001851">
    <property type="entry name" value="ABC_transp_permease"/>
</dbReference>
<evidence type="ECO:0000313" key="10">
    <source>
        <dbReference type="Proteomes" id="UP000515789"/>
    </source>
</evidence>
<dbReference type="Pfam" id="PF02653">
    <property type="entry name" value="BPD_transp_2"/>
    <property type="match status" value="1"/>
</dbReference>
<gene>
    <name evidence="9" type="ORF">E5259_22310</name>
</gene>
<dbReference type="AlphaFoldDB" id="A0A7G5MZQ5"/>
<evidence type="ECO:0000256" key="6">
    <source>
        <dbReference type="ARBA" id="ARBA00022989"/>
    </source>
</evidence>
<evidence type="ECO:0000256" key="5">
    <source>
        <dbReference type="ARBA" id="ARBA00022692"/>
    </source>
</evidence>
<keyword evidence="4" id="KW-0997">Cell inner membrane</keyword>
<dbReference type="PANTHER" id="PTHR32196">
    <property type="entry name" value="ABC TRANSPORTER PERMEASE PROTEIN YPHD-RELATED-RELATED"/>
    <property type="match status" value="1"/>
</dbReference>
<dbReference type="Proteomes" id="UP000515789">
    <property type="component" value="Chromosome"/>
</dbReference>
<dbReference type="GeneID" id="75054485"/>
<feature type="transmembrane region" description="Helical" evidence="8">
    <location>
        <begin position="15"/>
        <end position="34"/>
    </location>
</feature>
<evidence type="ECO:0000256" key="8">
    <source>
        <dbReference type="SAM" id="Phobius"/>
    </source>
</evidence>
<feature type="transmembrane region" description="Helical" evidence="8">
    <location>
        <begin position="95"/>
        <end position="115"/>
    </location>
</feature>
<evidence type="ECO:0000256" key="2">
    <source>
        <dbReference type="ARBA" id="ARBA00022448"/>
    </source>
</evidence>
<dbReference type="EMBL" id="CP039126">
    <property type="protein sequence ID" value="QMW80098.1"/>
    <property type="molecule type" value="Genomic_DNA"/>
</dbReference>
<dbReference type="GO" id="GO:0022857">
    <property type="term" value="F:transmembrane transporter activity"/>
    <property type="evidence" value="ECO:0007669"/>
    <property type="project" value="InterPro"/>
</dbReference>
<name>A0A7G5MZQ5_9FIRM</name>
<feature type="transmembrane region" description="Helical" evidence="8">
    <location>
        <begin position="121"/>
        <end position="142"/>
    </location>
</feature>
<accession>A0A7G5MZQ5</accession>
<comment type="subcellular location">
    <subcellularLocation>
        <location evidence="1">Cell membrane</location>
        <topology evidence="1">Multi-pass membrane protein</topology>
    </subcellularLocation>
</comment>
<sequence length="320" mass="33622">MQSSKNKKNIQWDKYMVYIIFTAVFILFALILGNKGFLQPRNLINILRQTAMISVMAVAGVFVMAAGQIDLTVGAVTAMTAMLVSLVLQATNSILLALVTGLGFGVVIGCINGLLVTKLKLPAFLATLGIMEIVRGAAMWITNTAAVPIGNKTFCNIFGIGSVAGIPVLVLWTILFYIIGILIFNKSAFGRHVLATGGNENSAVYSGIKTDRVKIIAFTMSGAFAAFAGIMYAARMQAGRYSYGDGDEMSVIAAVVLGGTAMSGGTGSVIGALFGSVLMGMMNNAVILANLSSAQQTMIKGGIIILAVAISNLSRRKKNN</sequence>
<evidence type="ECO:0000256" key="1">
    <source>
        <dbReference type="ARBA" id="ARBA00004651"/>
    </source>
</evidence>
<feature type="transmembrane region" description="Helical" evidence="8">
    <location>
        <begin position="255"/>
        <end position="277"/>
    </location>
</feature>